<protein>
    <submittedName>
        <fullName evidence="1">Uncharacterized protein</fullName>
    </submittedName>
</protein>
<accession>A0A1X7VA84</accession>
<dbReference type="InParanoid" id="A0A1X7VA84"/>
<organism evidence="1">
    <name type="scientific">Amphimedon queenslandica</name>
    <name type="common">Sponge</name>
    <dbReference type="NCBI Taxonomy" id="400682"/>
    <lineage>
        <taxon>Eukaryota</taxon>
        <taxon>Metazoa</taxon>
        <taxon>Porifera</taxon>
        <taxon>Demospongiae</taxon>
        <taxon>Heteroscleromorpha</taxon>
        <taxon>Haplosclerida</taxon>
        <taxon>Niphatidae</taxon>
        <taxon>Amphimedon</taxon>
    </lineage>
</organism>
<reference evidence="1" key="1">
    <citation type="submission" date="2017-05" db="UniProtKB">
        <authorList>
            <consortium name="EnsemblMetazoa"/>
        </authorList>
    </citation>
    <scope>IDENTIFICATION</scope>
</reference>
<dbReference type="EnsemblMetazoa" id="Aqu2.1.36931_001">
    <property type="protein sequence ID" value="Aqu2.1.36931_001"/>
    <property type="gene ID" value="Aqu2.1.36931"/>
</dbReference>
<sequence>MAKHLALFDCLSKTNTTNQANISTKVDLVDNVIDNEIELQSDFLTSHSNCGVDELLDEVSATGDVDQLILDEFESHFETEQWKEHHISHLTVENSSDHAQLAASDISKGVT</sequence>
<proteinExistence type="predicted"/>
<evidence type="ECO:0000313" key="1">
    <source>
        <dbReference type="EnsemblMetazoa" id="Aqu2.1.36931_001"/>
    </source>
</evidence>
<name>A0A1X7VA84_AMPQE</name>
<dbReference type="AlphaFoldDB" id="A0A1X7VA84"/>